<evidence type="ECO:0000313" key="3">
    <source>
        <dbReference type="Proteomes" id="UP000244926"/>
    </source>
</evidence>
<name>A0A2R8FCK8_9CHLA</name>
<evidence type="ECO:0000313" key="2">
    <source>
        <dbReference type="EMBL" id="SPN74128.1"/>
    </source>
</evidence>
<feature type="signal peptide" evidence="1">
    <location>
        <begin position="1"/>
        <end position="22"/>
    </location>
</feature>
<keyword evidence="3" id="KW-1185">Reference proteome</keyword>
<dbReference type="EMBL" id="LT993738">
    <property type="protein sequence ID" value="SPN74128.1"/>
    <property type="molecule type" value="Genomic_DNA"/>
</dbReference>
<protein>
    <recommendedName>
        <fullName evidence="4">Lipoprotein</fullName>
    </recommendedName>
</protein>
<dbReference type="KEGG" id="csee:C10C_0996"/>
<feature type="chain" id="PRO_5015327730" description="Lipoprotein" evidence="1">
    <location>
        <begin position="23"/>
        <end position="99"/>
    </location>
</feature>
<proteinExistence type="predicted"/>
<dbReference type="RefSeq" id="WP_108897056.1">
    <property type="nucleotide sequence ID" value="NZ_LT993738.1"/>
</dbReference>
<sequence length="99" mass="11368">MKKVITLSVIFSATCCVQTLNALNVVAVPLLEPSQKVEVRPVVGLQFEEHQGTVPYSFYYPYDYGYYYPDTYGYTKNAGQENRGCYTRFEDGTIFYECD</sequence>
<evidence type="ECO:0000256" key="1">
    <source>
        <dbReference type="SAM" id="SignalP"/>
    </source>
</evidence>
<evidence type="ECO:0008006" key="4">
    <source>
        <dbReference type="Google" id="ProtNLM"/>
    </source>
</evidence>
<dbReference type="AlphaFoldDB" id="A0A2R8FCK8"/>
<organism evidence="2 3">
    <name type="scientific">Chlamydia serpentis</name>
    <dbReference type="NCBI Taxonomy" id="1967782"/>
    <lineage>
        <taxon>Bacteria</taxon>
        <taxon>Pseudomonadati</taxon>
        <taxon>Chlamydiota</taxon>
        <taxon>Chlamydiia</taxon>
        <taxon>Chlamydiales</taxon>
        <taxon>Chlamydiaceae</taxon>
        <taxon>Chlamydia/Chlamydophila group</taxon>
        <taxon>Chlamydia</taxon>
    </lineage>
</organism>
<reference evidence="3" key="1">
    <citation type="submission" date="2017-11" db="EMBL/GenBank/DDBJ databases">
        <authorList>
            <person name="Seth-Smith MB H."/>
        </authorList>
    </citation>
    <scope>NUCLEOTIDE SEQUENCE [LARGE SCALE GENOMIC DNA]</scope>
</reference>
<keyword evidence="1" id="KW-0732">Signal</keyword>
<gene>
    <name evidence="2" type="ORF">C10C_0996</name>
</gene>
<dbReference type="Proteomes" id="UP000244926">
    <property type="component" value="Chromosome I"/>
</dbReference>
<accession>A0A2R8FCK8</accession>